<evidence type="ECO:0000313" key="3">
    <source>
        <dbReference type="Proteomes" id="UP001249851"/>
    </source>
</evidence>
<dbReference type="Proteomes" id="UP001249851">
    <property type="component" value="Unassembled WGS sequence"/>
</dbReference>
<organism evidence="2 3">
    <name type="scientific">Acropora cervicornis</name>
    <name type="common">Staghorn coral</name>
    <dbReference type="NCBI Taxonomy" id="6130"/>
    <lineage>
        <taxon>Eukaryota</taxon>
        <taxon>Metazoa</taxon>
        <taxon>Cnidaria</taxon>
        <taxon>Anthozoa</taxon>
        <taxon>Hexacorallia</taxon>
        <taxon>Scleractinia</taxon>
        <taxon>Astrocoeniina</taxon>
        <taxon>Acroporidae</taxon>
        <taxon>Acropora</taxon>
    </lineage>
</organism>
<gene>
    <name evidence="2" type="ORF">P5673_004751</name>
</gene>
<reference evidence="2" key="2">
    <citation type="journal article" date="2023" name="Science">
        <title>Genomic signatures of disease resistance in endangered staghorn corals.</title>
        <authorList>
            <person name="Vollmer S.V."/>
            <person name="Selwyn J.D."/>
            <person name="Despard B.A."/>
            <person name="Roesel C.L."/>
        </authorList>
    </citation>
    <scope>NUCLEOTIDE SEQUENCE</scope>
    <source>
        <strain evidence="2">K2</strain>
    </source>
</reference>
<name>A0AAD9VDJ6_ACRCE</name>
<accession>A0AAD9VDJ6</accession>
<reference evidence="2" key="1">
    <citation type="journal article" date="2023" name="G3 (Bethesda)">
        <title>Whole genome assembly and annotation of the endangered Caribbean coral Acropora cervicornis.</title>
        <authorList>
            <person name="Selwyn J.D."/>
            <person name="Vollmer S.V."/>
        </authorList>
    </citation>
    <scope>NUCLEOTIDE SEQUENCE</scope>
    <source>
        <strain evidence="2">K2</strain>
    </source>
</reference>
<feature type="compositionally biased region" description="Basic and acidic residues" evidence="1">
    <location>
        <begin position="87"/>
        <end position="101"/>
    </location>
</feature>
<evidence type="ECO:0000256" key="1">
    <source>
        <dbReference type="SAM" id="MobiDB-lite"/>
    </source>
</evidence>
<proteinExistence type="predicted"/>
<protein>
    <submittedName>
        <fullName evidence="2">Uncharacterized protein</fullName>
    </submittedName>
</protein>
<comment type="caution">
    <text evidence="2">The sequence shown here is derived from an EMBL/GenBank/DDBJ whole genome shotgun (WGS) entry which is preliminary data.</text>
</comment>
<sequence length="120" mass="13408">MSEAFQPIPLISIISWVLFTQDDYSYAKFETRQDDFLALIKRSHCNSQPIPVQSRTKFRCSSAIPFAHAHFLPSMVSPSLHATAAERPGKAFPKEEKKDDDSLNVGASGNKKPLSTLKKD</sequence>
<dbReference type="AlphaFoldDB" id="A0AAD9VDJ6"/>
<feature type="region of interest" description="Disordered" evidence="1">
    <location>
        <begin position="83"/>
        <end position="120"/>
    </location>
</feature>
<dbReference type="EMBL" id="JARQWQ010000008">
    <property type="protein sequence ID" value="KAK2570017.1"/>
    <property type="molecule type" value="Genomic_DNA"/>
</dbReference>
<evidence type="ECO:0000313" key="2">
    <source>
        <dbReference type="EMBL" id="KAK2570017.1"/>
    </source>
</evidence>
<keyword evidence="3" id="KW-1185">Reference proteome</keyword>